<evidence type="ECO:0000259" key="4">
    <source>
        <dbReference type="Pfam" id="PF00330"/>
    </source>
</evidence>
<accession>A0A346PTS3</accession>
<dbReference type="OrthoDB" id="255at2157"/>
<dbReference type="InterPro" id="IPR015931">
    <property type="entry name" value="Acnase/IPM_dHydase_lsu_aba_1/3"/>
</dbReference>
<evidence type="ECO:0000259" key="5">
    <source>
        <dbReference type="Pfam" id="PF00694"/>
    </source>
</evidence>
<dbReference type="PANTHER" id="PTHR43160:SF4">
    <property type="entry name" value="ACONITATE HYDRATASE B"/>
    <property type="match status" value="1"/>
</dbReference>
<dbReference type="Pfam" id="PF00330">
    <property type="entry name" value="Aconitase"/>
    <property type="match status" value="2"/>
</dbReference>
<keyword evidence="7" id="KW-1185">Reference proteome</keyword>
<proteinExistence type="predicted"/>
<dbReference type="Pfam" id="PF00694">
    <property type="entry name" value="Aconitase_C"/>
    <property type="match status" value="1"/>
</dbReference>
<dbReference type="GeneID" id="37643423"/>
<dbReference type="Gene3D" id="3.30.499.10">
    <property type="entry name" value="Aconitase, domain 3"/>
    <property type="match status" value="2"/>
</dbReference>
<dbReference type="InterPro" id="IPR001030">
    <property type="entry name" value="Acoase/IPM_deHydtase_lsu_aba"/>
</dbReference>
<dbReference type="RefSeq" id="WP_117369483.1">
    <property type="nucleotide sequence ID" value="NZ_CP027033.1"/>
</dbReference>
<evidence type="ECO:0000313" key="6">
    <source>
        <dbReference type="EMBL" id="AXR82918.1"/>
    </source>
</evidence>
<dbReference type="NCBIfam" id="TIGR01342">
    <property type="entry name" value="acon_putative"/>
    <property type="match status" value="1"/>
</dbReference>
<dbReference type="Gene3D" id="3.20.19.10">
    <property type="entry name" value="Aconitase, domain 4"/>
    <property type="match status" value="1"/>
</dbReference>
<dbReference type="GO" id="GO:0046872">
    <property type="term" value="F:metal ion binding"/>
    <property type="evidence" value="ECO:0007669"/>
    <property type="project" value="UniProtKB-KW"/>
</dbReference>
<feature type="domain" description="Aconitase A/isopropylmalate dehydratase small subunit swivel" evidence="5">
    <location>
        <begin position="518"/>
        <end position="580"/>
    </location>
</feature>
<evidence type="ECO:0000313" key="7">
    <source>
        <dbReference type="Proteomes" id="UP000258613"/>
    </source>
</evidence>
<reference evidence="7" key="1">
    <citation type="submission" date="2018-02" db="EMBL/GenBank/DDBJ databases">
        <title>Phenotypic and genomic properties of facultatively anaerobic sulfur-reducing natronoarchaea from hypersaline soda lakes.</title>
        <authorList>
            <person name="Sorokin D.Y."/>
            <person name="Kublanov I.V."/>
            <person name="Roman P."/>
            <person name="Sinninghe Damste J.S."/>
            <person name="Golyshin P.N."/>
            <person name="Rojo D."/>
            <person name="Ciordia S."/>
            <person name="Mena M.D.C."/>
            <person name="Ferrer M."/>
            <person name="Messina E."/>
            <person name="Smedile F."/>
            <person name="La Spada G."/>
            <person name="La Cono V."/>
            <person name="Yakimov M.M."/>
        </authorList>
    </citation>
    <scope>NUCLEOTIDE SEQUENCE [LARGE SCALE GENOMIC DNA]</scope>
    <source>
        <strain evidence="7">AArc-Mg</strain>
    </source>
</reference>
<feature type="domain" description="Aconitase/3-isopropylmalate dehydratase large subunit alpha/beta/alpha" evidence="4">
    <location>
        <begin position="7"/>
        <end position="284"/>
    </location>
</feature>
<dbReference type="InterPro" id="IPR000573">
    <property type="entry name" value="AconitaseA/IPMdHydase_ssu_swvl"/>
</dbReference>
<dbReference type="AlphaFoldDB" id="A0A346PTS3"/>
<dbReference type="CDD" id="cd01579">
    <property type="entry name" value="AcnA_Bact_Swivel"/>
    <property type="match status" value="1"/>
</dbReference>
<dbReference type="PROSITE" id="PS00450">
    <property type="entry name" value="ACONITASE_1"/>
    <property type="match status" value="1"/>
</dbReference>
<evidence type="ECO:0000256" key="3">
    <source>
        <dbReference type="ARBA" id="ARBA00023014"/>
    </source>
</evidence>
<dbReference type="FunFam" id="3.30.499.10:FF:000022">
    <property type="entry name" value="Aconitate hydratase"/>
    <property type="match status" value="1"/>
</dbReference>
<dbReference type="InterPro" id="IPR018136">
    <property type="entry name" value="Aconitase_4Fe-4S_BS"/>
</dbReference>
<evidence type="ECO:0000256" key="1">
    <source>
        <dbReference type="ARBA" id="ARBA00022723"/>
    </source>
</evidence>
<dbReference type="GO" id="GO:0006099">
    <property type="term" value="P:tricarboxylic acid cycle"/>
    <property type="evidence" value="ECO:0007669"/>
    <property type="project" value="TreeGrafter"/>
</dbReference>
<protein>
    <submittedName>
        <fullName evidence="6">Aconitate hydratase</fullName>
        <ecNumber evidence="6">4.2.1.3</ecNumber>
    </submittedName>
</protein>
<dbReference type="KEGG" id="nag:AArcMg_2929"/>
<keyword evidence="6" id="KW-0456">Lyase</keyword>
<keyword evidence="3" id="KW-0411">Iron-sulfur</keyword>
<gene>
    <name evidence="6" type="ORF">AArcMg_2929</name>
</gene>
<dbReference type="InterPro" id="IPR015928">
    <property type="entry name" value="Aconitase/3IPM_dehydase_swvl"/>
</dbReference>
<dbReference type="InterPro" id="IPR006250">
    <property type="entry name" value="Aconitase_put"/>
</dbReference>
<dbReference type="EMBL" id="CP027033">
    <property type="protein sequence ID" value="AXR82918.1"/>
    <property type="molecule type" value="Genomic_DNA"/>
</dbReference>
<organism evidence="6 7">
    <name type="scientific">Natrarchaeobaculum sulfurireducens</name>
    <dbReference type="NCBI Taxonomy" id="2044521"/>
    <lineage>
        <taxon>Archaea</taxon>
        <taxon>Methanobacteriati</taxon>
        <taxon>Methanobacteriota</taxon>
        <taxon>Stenosarchaea group</taxon>
        <taxon>Halobacteria</taxon>
        <taxon>Halobacteriales</taxon>
        <taxon>Natrialbaceae</taxon>
        <taxon>Natrarchaeobaculum</taxon>
    </lineage>
</organism>
<dbReference type="GO" id="GO:0003994">
    <property type="term" value="F:aconitate hydratase activity"/>
    <property type="evidence" value="ECO:0007669"/>
    <property type="project" value="UniProtKB-EC"/>
</dbReference>
<name>A0A346PTS3_9EURY</name>
<dbReference type="InterPro" id="IPR050926">
    <property type="entry name" value="Aconitase/IPM_isomerase"/>
</dbReference>
<dbReference type="FunFam" id="3.30.499.10:FF:000019">
    <property type="entry name" value="Aconitate hydratase"/>
    <property type="match status" value="1"/>
</dbReference>
<keyword evidence="1" id="KW-0479">Metal-binding</keyword>
<dbReference type="PANTHER" id="PTHR43160">
    <property type="entry name" value="ACONITATE HYDRATASE B"/>
    <property type="match status" value="1"/>
</dbReference>
<feature type="domain" description="Aconitase/3-isopropylmalate dehydratase large subunit alpha/beta/alpha" evidence="4">
    <location>
        <begin position="285"/>
        <end position="407"/>
    </location>
</feature>
<dbReference type="InterPro" id="IPR036008">
    <property type="entry name" value="Aconitase_4Fe-4S_dom"/>
</dbReference>
<sequence>MGDTLTEKILDDHLVEGDLETGEEIGIEIDQVLTQDTTGTMVWLQFEAMGLDEVQTEIAAQYCDHQTYQFDFKNTDDHRFLRSAAGTYGAHFSRPGNGICHNVHRENFAAPGKTLLGSDSHTPTPGGLGQLAIGAGGIDVTVAMGGAPYYIEMPEVVNVRLEGELPEWATAKDVILEMLRRLSVKGGVGKILEYTGPGVESLTAPERMTITNMGTELGATSSLFPTDDQTKDYLERVGRAEEYVELQPDDDAEYDDEIVVDLSDLEPLIAQPSMPDNVVPVHEVAGESVEQVIVGSCTNGAYEDILPAAKMLEGREVDKKTEMIVAPGSKQASEILAREGWVAEMMAAGVNFSEATCGACIGIGHVPASDSVSLRTFNRNFEGRSGIEDDNVYLCSPEVAAAAAIKGEIVDPRDLADELEELEDPGIELPDEYDASKVDLITPEEAVDDELVKGPNIGDVPLREGLGSDVAGDALLKMEDNITTDHIIPATQDILMYRSNIEKLSQFTLSRVDDTFAERAQEADGGVLVAGENYGQGSSREHAAMCPMYLGIEAVLAQSFARIHRANLFNFGIVPLTIDEETYDAIDQGDEIEIVDDVDEAVTSGQEAFTVRVNGDEEFTATLDASERERDILAAGGKLAWTKAQAEEGGAGATPADD</sequence>
<dbReference type="Proteomes" id="UP000258613">
    <property type="component" value="Chromosome"/>
</dbReference>
<dbReference type="SUPFAM" id="SSF52016">
    <property type="entry name" value="LeuD/IlvD-like"/>
    <property type="match status" value="1"/>
</dbReference>
<dbReference type="GO" id="GO:0051539">
    <property type="term" value="F:4 iron, 4 sulfur cluster binding"/>
    <property type="evidence" value="ECO:0007669"/>
    <property type="project" value="TreeGrafter"/>
</dbReference>
<dbReference type="NCBIfam" id="NF005558">
    <property type="entry name" value="PRK07229.1"/>
    <property type="match status" value="1"/>
</dbReference>
<keyword evidence="2" id="KW-0408">Iron</keyword>
<dbReference type="SUPFAM" id="SSF53732">
    <property type="entry name" value="Aconitase iron-sulfur domain"/>
    <property type="match status" value="1"/>
</dbReference>
<dbReference type="EC" id="4.2.1.3" evidence="6"/>
<evidence type="ECO:0000256" key="2">
    <source>
        <dbReference type="ARBA" id="ARBA00023004"/>
    </source>
</evidence>
<dbReference type="PRINTS" id="PR00415">
    <property type="entry name" value="ACONITASE"/>
</dbReference>